<keyword evidence="5 7" id="KW-1133">Transmembrane helix</keyword>
<dbReference type="Proteomes" id="UP000002247">
    <property type="component" value="Chromosome"/>
</dbReference>
<evidence type="ECO:0000256" key="3">
    <source>
        <dbReference type="ARBA" id="ARBA00022475"/>
    </source>
</evidence>
<dbReference type="RefSeq" id="WP_013137311.1">
    <property type="nucleotide sequence ID" value="NC_014168.1"/>
</dbReference>
<sequence>MSRLGSKEQIRELVVRGGAIIWLIVVWVLLWGEATPLIVGSGVLVSVSVIVFLPLPRVPVGTRVRLGSLFVLCLLIARDLVVSSFQVAWYAVRPAGAPPSGIQWVKLRMSSDLVLTLAILALTLIPGTVVLAIDRVHRRVQVHLIPSRNEADVKKFEAQTAALERWFSRAFEQGKGK</sequence>
<dbReference type="STRING" id="640132.Srot_0368"/>
<evidence type="ECO:0000256" key="1">
    <source>
        <dbReference type="ARBA" id="ARBA00004651"/>
    </source>
</evidence>
<accession>D6ZB96</accession>
<dbReference type="InterPro" id="IPR002758">
    <property type="entry name" value="Cation_antiport_E"/>
</dbReference>
<dbReference type="PANTHER" id="PTHR34584:SF1">
    <property type="entry name" value="NA(+)_H(+) ANTIPORTER SUBUNIT E1"/>
    <property type="match status" value="1"/>
</dbReference>
<evidence type="ECO:0000313" key="8">
    <source>
        <dbReference type="EMBL" id="ADG96855.1"/>
    </source>
</evidence>
<reference evidence="8 9" key="1">
    <citation type="journal article" date="2010" name="Stand. Genomic Sci.">
        <title>Complete genome sequence of Segniliparus rotundus type strain (CDC 1076).</title>
        <authorList>
            <person name="Sikorski J."/>
            <person name="Lapidus A."/>
            <person name="Copeland A."/>
            <person name="Misra M."/>
            <person name="Glavina Del Rio T."/>
            <person name="Nolan M."/>
            <person name="Lucas S."/>
            <person name="Chen F."/>
            <person name="Tice H."/>
            <person name="Cheng J.F."/>
            <person name="Jando M."/>
            <person name="Schneider S."/>
            <person name="Bruce D."/>
            <person name="Goodwin L."/>
            <person name="Pitluck S."/>
            <person name="Liolios K."/>
            <person name="Mikhailova N."/>
            <person name="Pati A."/>
            <person name="Ivanova N."/>
            <person name="Mavromatis K."/>
            <person name="Chen A."/>
            <person name="Palaniappan K."/>
            <person name="Chertkov O."/>
            <person name="Land M."/>
            <person name="Hauser L."/>
            <person name="Chang Y.J."/>
            <person name="Jeffries C.D."/>
            <person name="Brettin T."/>
            <person name="Detter J.C."/>
            <person name="Han C."/>
            <person name="Rohde M."/>
            <person name="Goker M."/>
            <person name="Bristow J."/>
            <person name="Eisen J.A."/>
            <person name="Markowitz V."/>
            <person name="Hugenholtz P."/>
            <person name="Kyrpides N.C."/>
            <person name="Klenk H.P."/>
        </authorList>
    </citation>
    <scope>NUCLEOTIDE SEQUENCE [LARGE SCALE GENOMIC DNA]</scope>
    <source>
        <strain evidence="9">ATCC BAA-972 / CDC 1076 / CIP 108378 / DSM 44985 / JCM 13578</strain>
    </source>
</reference>
<keyword evidence="6 7" id="KW-0472">Membrane</keyword>
<dbReference type="AlphaFoldDB" id="D6ZB96"/>
<comment type="similarity">
    <text evidence="2">Belongs to the CPA3 antiporters (TC 2.A.63) subunit E family.</text>
</comment>
<feature type="transmembrane region" description="Helical" evidence="7">
    <location>
        <begin position="13"/>
        <end position="31"/>
    </location>
</feature>
<evidence type="ECO:0000256" key="4">
    <source>
        <dbReference type="ARBA" id="ARBA00022692"/>
    </source>
</evidence>
<evidence type="ECO:0000313" key="9">
    <source>
        <dbReference type="Proteomes" id="UP000002247"/>
    </source>
</evidence>
<dbReference type="OrthoDB" id="3556991at2"/>
<protein>
    <submittedName>
        <fullName evidence="8">Cation antiporter</fullName>
    </submittedName>
</protein>
<dbReference type="eggNOG" id="COG1863">
    <property type="taxonomic scope" value="Bacteria"/>
</dbReference>
<keyword evidence="3" id="KW-1003">Cell membrane</keyword>
<organism evidence="8 9">
    <name type="scientific">Segniliparus rotundus (strain ATCC BAA-972 / CDC 1076 / CIP 108378 / DSM 44985 / JCM 13578)</name>
    <dbReference type="NCBI Taxonomy" id="640132"/>
    <lineage>
        <taxon>Bacteria</taxon>
        <taxon>Bacillati</taxon>
        <taxon>Actinomycetota</taxon>
        <taxon>Actinomycetes</taxon>
        <taxon>Mycobacteriales</taxon>
        <taxon>Segniliparaceae</taxon>
        <taxon>Segniliparus</taxon>
    </lineage>
</organism>
<dbReference type="Pfam" id="PF01899">
    <property type="entry name" value="MNHE"/>
    <property type="match status" value="1"/>
</dbReference>
<feature type="transmembrane region" description="Helical" evidence="7">
    <location>
        <begin position="37"/>
        <end position="55"/>
    </location>
</feature>
<dbReference type="GO" id="GO:0005886">
    <property type="term" value="C:plasma membrane"/>
    <property type="evidence" value="ECO:0007669"/>
    <property type="project" value="UniProtKB-SubCell"/>
</dbReference>
<dbReference type="GO" id="GO:0008324">
    <property type="term" value="F:monoatomic cation transmembrane transporter activity"/>
    <property type="evidence" value="ECO:0007669"/>
    <property type="project" value="InterPro"/>
</dbReference>
<dbReference type="NCBIfam" id="NF006521">
    <property type="entry name" value="PRK08965.1-5"/>
    <property type="match status" value="1"/>
</dbReference>
<proteinExistence type="inferred from homology"/>
<evidence type="ECO:0000256" key="5">
    <source>
        <dbReference type="ARBA" id="ARBA00022989"/>
    </source>
</evidence>
<dbReference type="PANTHER" id="PTHR34584">
    <property type="entry name" value="NA(+)/H(+) ANTIPORTER SUBUNIT E1"/>
    <property type="match status" value="1"/>
</dbReference>
<dbReference type="EMBL" id="CP001958">
    <property type="protein sequence ID" value="ADG96855.1"/>
    <property type="molecule type" value="Genomic_DNA"/>
</dbReference>
<evidence type="ECO:0000256" key="6">
    <source>
        <dbReference type="ARBA" id="ARBA00023136"/>
    </source>
</evidence>
<dbReference type="KEGG" id="srt:Srot_0368"/>
<gene>
    <name evidence="8" type="ordered locus">Srot_0368</name>
</gene>
<evidence type="ECO:0000256" key="2">
    <source>
        <dbReference type="ARBA" id="ARBA00006228"/>
    </source>
</evidence>
<name>D6ZB96_SEGRD</name>
<keyword evidence="9" id="KW-1185">Reference proteome</keyword>
<feature type="transmembrane region" description="Helical" evidence="7">
    <location>
        <begin position="67"/>
        <end position="92"/>
    </location>
</feature>
<evidence type="ECO:0000256" key="7">
    <source>
        <dbReference type="SAM" id="Phobius"/>
    </source>
</evidence>
<feature type="transmembrane region" description="Helical" evidence="7">
    <location>
        <begin position="112"/>
        <end position="133"/>
    </location>
</feature>
<comment type="subcellular location">
    <subcellularLocation>
        <location evidence="1">Cell membrane</location>
        <topology evidence="1">Multi-pass membrane protein</topology>
    </subcellularLocation>
</comment>
<keyword evidence="4 7" id="KW-0812">Transmembrane</keyword>
<dbReference type="HOGENOM" id="CLU_086615_0_0_11"/>